<reference evidence="3" key="1">
    <citation type="journal article" date="2021" name="Open Biol.">
        <title>Shared evolutionary footprints suggest mitochondrial oxidative damage underlies multiple complex I losses in fungi.</title>
        <authorList>
            <person name="Schikora-Tamarit M.A."/>
            <person name="Marcet-Houben M."/>
            <person name="Nosek J."/>
            <person name="Gabaldon T."/>
        </authorList>
    </citation>
    <scope>NUCLEOTIDE SEQUENCE</scope>
    <source>
        <strain evidence="3">CBS2887</strain>
    </source>
</reference>
<evidence type="ECO:0000313" key="3">
    <source>
        <dbReference type="EMBL" id="KAH3682870.1"/>
    </source>
</evidence>
<feature type="region of interest" description="Disordered" evidence="2">
    <location>
        <begin position="625"/>
        <end position="656"/>
    </location>
</feature>
<dbReference type="OrthoDB" id="4070583at2759"/>
<keyword evidence="1" id="KW-0175">Coiled coil</keyword>
<feature type="coiled-coil region" evidence="1">
    <location>
        <begin position="306"/>
        <end position="333"/>
    </location>
</feature>
<evidence type="ECO:0000313" key="4">
    <source>
        <dbReference type="Proteomes" id="UP000774326"/>
    </source>
</evidence>
<dbReference type="InterPro" id="IPR024527">
    <property type="entry name" value="Eisosome1"/>
</dbReference>
<dbReference type="EMBL" id="JAEUBG010003368">
    <property type="protein sequence ID" value="KAH3682870.1"/>
    <property type="molecule type" value="Genomic_DNA"/>
</dbReference>
<keyword evidence="4" id="KW-1185">Reference proteome</keyword>
<feature type="region of interest" description="Disordered" evidence="2">
    <location>
        <begin position="770"/>
        <end position="813"/>
    </location>
</feature>
<proteinExistence type="predicted"/>
<feature type="compositionally biased region" description="Polar residues" evidence="2">
    <location>
        <begin position="772"/>
        <end position="810"/>
    </location>
</feature>
<dbReference type="Proteomes" id="UP000774326">
    <property type="component" value="Unassembled WGS sequence"/>
</dbReference>
<feature type="compositionally biased region" description="Polar residues" evidence="2">
    <location>
        <begin position="37"/>
        <end position="48"/>
    </location>
</feature>
<comment type="caution">
    <text evidence="3">The sequence shown here is derived from an EMBL/GenBank/DDBJ whole genome shotgun (WGS) entry which is preliminary data.</text>
</comment>
<feature type="compositionally biased region" description="Basic and acidic residues" evidence="2">
    <location>
        <begin position="9"/>
        <end position="25"/>
    </location>
</feature>
<organism evidence="3 4">
    <name type="scientific">Wickerhamomyces pijperi</name>
    <name type="common">Yeast</name>
    <name type="synonym">Pichia pijperi</name>
    <dbReference type="NCBI Taxonomy" id="599730"/>
    <lineage>
        <taxon>Eukaryota</taxon>
        <taxon>Fungi</taxon>
        <taxon>Dikarya</taxon>
        <taxon>Ascomycota</taxon>
        <taxon>Saccharomycotina</taxon>
        <taxon>Saccharomycetes</taxon>
        <taxon>Phaffomycetales</taxon>
        <taxon>Wickerhamomycetaceae</taxon>
        <taxon>Wickerhamomyces</taxon>
    </lineage>
</organism>
<feature type="compositionally biased region" description="Basic and acidic residues" evidence="2">
    <location>
        <begin position="108"/>
        <end position="118"/>
    </location>
</feature>
<feature type="compositionally biased region" description="Basic and acidic residues" evidence="2">
    <location>
        <begin position="438"/>
        <end position="511"/>
    </location>
</feature>
<feature type="region of interest" description="Disordered" evidence="2">
    <location>
        <begin position="375"/>
        <end position="592"/>
    </location>
</feature>
<feature type="compositionally biased region" description="Low complexity" evidence="2">
    <location>
        <begin position="512"/>
        <end position="540"/>
    </location>
</feature>
<accession>A0A9P8Q4J0</accession>
<feature type="compositionally biased region" description="Low complexity" evidence="2">
    <location>
        <begin position="50"/>
        <end position="74"/>
    </location>
</feature>
<feature type="compositionally biased region" description="Basic and acidic residues" evidence="2">
    <location>
        <begin position="384"/>
        <end position="430"/>
    </location>
</feature>
<protein>
    <submittedName>
        <fullName evidence="3">Uncharacterized protein</fullName>
    </submittedName>
</protein>
<feature type="compositionally biased region" description="Low complexity" evidence="2">
    <location>
        <begin position="119"/>
        <end position="129"/>
    </location>
</feature>
<dbReference type="Pfam" id="PF12757">
    <property type="entry name" value="Eisosome1"/>
    <property type="match status" value="1"/>
</dbReference>
<feature type="compositionally biased region" description="Low complexity" evidence="2">
    <location>
        <begin position="625"/>
        <end position="655"/>
    </location>
</feature>
<feature type="compositionally biased region" description="Basic and acidic residues" evidence="2">
    <location>
        <begin position="81"/>
        <end position="92"/>
    </location>
</feature>
<gene>
    <name evidence="3" type="ORF">WICPIJ_006152</name>
</gene>
<name>A0A9P8Q4J0_WICPI</name>
<dbReference type="AlphaFoldDB" id="A0A9P8Q4J0"/>
<feature type="region of interest" description="Disordered" evidence="2">
    <location>
        <begin position="1"/>
        <end position="136"/>
    </location>
</feature>
<feature type="coiled-coil region" evidence="1">
    <location>
        <begin position="174"/>
        <end position="281"/>
    </location>
</feature>
<sequence length="1072" mass="113932">MSIATPQESADKHLSPVKQAVEHSKSSKWVSPFRQPKQPSTKSASTGATKAPAASSNVSSSATKGASSALTSKTQGVLDQVKSKSDHSDTDGSKAASSAILKSQAQASEKKVASKSEDATTAATTASGEAAKKPTKQVLDHVIDLGGGLKMPQSAIDKIARERLAGHFKEIDERAKEQLELAALKEKKQNELEALKDQKKLNSKFAKFKKKLDLDKKVFADSHEKKVAAVESSITDVENNISDFHKKTHDDIEKANADHDVNTVEADKKLVEDKARTAQEAIDLEKKHKEDIRTSSLGQKKESIGLRVLEAKKSEYALQLELYELQLTQSERESSIKRATHEEYTAKHNGLLSKIDEIKQVIAENDTLIAEAQSGHEATLKQLENNKTELENTKDEVSQLEEELAKAEAATKDRATRLSDAQEQRKKWEIEQAAIAQKKKEEEEALAAKREQERKAKEAEEAERKAKEAEEAERKAKEAEEAERKAKEAEEAERKAVEAEEKAKQEEEARKIAPVPVAVPVSKSAKTPVATAAVPTAPTAQSKNAAAPTPKKEKRKSGFFGLFSSKNDKKPQQQPKKTSNGASPVKKAPGKISGAGVLAGAATGLAAGAAVDGIAASGSAVGATGSAISKSVATPTAKAPASTSNATDATTGATGKDLPYAEVASSIEQRSLGQITEADIKNITDKDDFQTDIVKSAEGSTVVKVHATDPNVVLEEITLEEAQKEDNVLAIVVPDGEDKVEFEPQFKKQEKLLAENHKTREVEPVAAISIPEPSTSTTGPAESTLPTPPQTATTSAIEGNKDISTPTTAPTLIPVGTAETEPLESDVVPGLEFEDSTSTRAPPKAVQDIAAAKPPHVISTSHAKDVTSPTIATQDSNTGTATPIASLETTATAIFGAGVGAAAVGGLAGTSSELEEKQFDSAASFQTLDPKKHKKTPSGNSVTLTEIEDSSLVKDVKPVTTHKNHPEAELTVTALNGPVHGVAPKEVEPQQSEEVTDTAGVSEDSGAALTATAITTSVVAVSSEVSKTPKVHADSDGLTVGDTLKSNDTFQVPEEDEEFEYYERFVYEKSQA</sequence>
<reference evidence="3" key="2">
    <citation type="submission" date="2021-01" db="EMBL/GenBank/DDBJ databases">
        <authorList>
            <person name="Schikora-Tamarit M.A."/>
        </authorList>
    </citation>
    <scope>NUCLEOTIDE SEQUENCE</scope>
    <source>
        <strain evidence="3">CBS2887</strain>
    </source>
</reference>
<evidence type="ECO:0000256" key="2">
    <source>
        <dbReference type="SAM" id="MobiDB-lite"/>
    </source>
</evidence>
<evidence type="ECO:0000256" key="1">
    <source>
        <dbReference type="SAM" id="Coils"/>
    </source>
</evidence>